<protein>
    <recommendedName>
        <fullName evidence="8">Endonuclease III homolog</fullName>
        <ecNumber evidence="8">3.2.2.-</ecNumber>
        <ecNumber evidence="8">4.2.99.18</ecNumber>
    </recommendedName>
    <alternativeName>
        <fullName evidence="8">Bifunctional DNA N-glycosylase/DNA-(apurinic or apyrimidinic site) lyase</fullName>
        <shortName evidence="8">DNA glycosylase/AP lyase</shortName>
    </alternativeName>
</protein>
<keyword evidence="8" id="KW-0539">Nucleus</keyword>
<reference evidence="11" key="1">
    <citation type="journal article" date="2020" name="Fungal Divers.">
        <title>Resolving the Mortierellaceae phylogeny through synthesis of multi-gene phylogenetics and phylogenomics.</title>
        <authorList>
            <person name="Vandepol N."/>
            <person name="Liber J."/>
            <person name="Desiro A."/>
            <person name="Na H."/>
            <person name="Kennedy M."/>
            <person name="Barry K."/>
            <person name="Grigoriev I.V."/>
            <person name="Miller A.N."/>
            <person name="O'Donnell K."/>
            <person name="Stajich J.E."/>
            <person name="Bonito G."/>
        </authorList>
    </citation>
    <scope>NUCLEOTIDE SEQUENCE</scope>
    <source>
        <strain evidence="11">NVP60</strain>
    </source>
</reference>
<dbReference type="GO" id="GO:0006285">
    <property type="term" value="P:base-excision repair, AP site formation"/>
    <property type="evidence" value="ECO:0007669"/>
    <property type="project" value="UniProtKB-UniRule"/>
</dbReference>
<evidence type="ECO:0000259" key="10">
    <source>
        <dbReference type="SMART" id="SM00478"/>
    </source>
</evidence>
<dbReference type="GO" id="GO:0000703">
    <property type="term" value="F:oxidized pyrimidine nucleobase lesion DNA N-glycosylase activity"/>
    <property type="evidence" value="ECO:0007669"/>
    <property type="project" value="UniProtKB-UniRule"/>
</dbReference>
<keyword evidence="8" id="KW-0496">Mitochondrion</keyword>
<gene>
    <name evidence="11" type="primary">NTG2</name>
    <name evidence="8" type="synonym">NTH1</name>
    <name evidence="11" type="ORF">BGZ97_000914</name>
</gene>
<dbReference type="EC" id="4.2.99.18" evidence="8"/>
<dbReference type="GO" id="GO:0005739">
    <property type="term" value="C:mitochondrion"/>
    <property type="evidence" value="ECO:0007669"/>
    <property type="project" value="UniProtKB-SubCell"/>
</dbReference>
<dbReference type="InterPro" id="IPR011257">
    <property type="entry name" value="DNA_glycosylase"/>
</dbReference>
<keyword evidence="4 8" id="KW-0234">DNA repair</keyword>
<evidence type="ECO:0000256" key="3">
    <source>
        <dbReference type="ARBA" id="ARBA00022801"/>
    </source>
</evidence>
<feature type="compositionally biased region" description="Low complexity" evidence="9">
    <location>
        <begin position="1"/>
        <end position="13"/>
    </location>
</feature>
<feature type="compositionally biased region" description="Polar residues" evidence="9">
    <location>
        <begin position="437"/>
        <end position="448"/>
    </location>
</feature>
<feature type="domain" description="HhH-GPD" evidence="10">
    <location>
        <begin position="172"/>
        <end position="320"/>
    </location>
</feature>
<dbReference type="AlphaFoldDB" id="A0A9P6UJT9"/>
<evidence type="ECO:0000256" key="6">
    <source>
        <dbReference type="ARBA" id="ARBA00023295"/>
    </source>
</evidence>
<feature type="compositionally biased region" description="Low complexity" evidence="9">
    <location>
        <begin position="23"/>
        <end position="43"/>
    </location>
</feature>
<dbReference type="Gene3D" id="1.10.1670.10">
    <property type="entry name" value="Helix-hairpin-Helix base-excision DNA repair enzymes (C-terminal)"/>
    <property type="match status" value="1"/>
</dbReference>
<evidence type="ECO:0000256" key="8">
    <source>
        <dbReference type="HAMAP-Rule" id="MF_03183"/>
    </source>
</evidence>
<dbReference type="FunFam" id="1.10.340.30:FF:000001">
    <property type="entry name" value="Endonuclease III"/>
    <property type="match status" value="1"/>
</dbReference>
<feature type="region of interest" description="Disordered" evidence="9">
    <location>
        <begin position="1"/>
        <end position="52"/>
    </location>
</feature>
<evidence type="ECO:0000256" key="7">
    <source>
        <dbReference type="ARBA" id="ARBA00044632"/>
    </source>
</evidence>
<name>A0A9P6UJT9_9FUNG</name>
<evidence type="ECO:0000256" key="2">
    <source>
        <dbReference type="ARBA" id="ARBA00022763"/>
    </source>
</evidence>
<dbReference type="GO" id="GO:0140078">
    <property type="term" value="F:class I DNA-(apurinic or apyrimidinic site) endonuclease activity"/>
    <property type="evidence" value="ECO:0007669"/>
    <property type="project" value="UniProtKB-EC"/>
</dbReference>
<sequence length="463" mass="50703">MATRSSSRLSSLRVKAEQDNAATLTTTNTTKTTTTSTRGTQRTIVENEDGEPDAATLARLKLEADGLRKALAADAKKQRVSSTKRDSTAMIASSSSSSSSAAASSSNGVGVKKSKFATKDPVGWEITLDRLREFRLQNPAPVDTMGCERLAEVGDHIPPEVSRYQTLVALMLSSQTKDTVTSVAVRRLQKELKGGLTIQSILDVPSEELNSLIGAVGFHNKKTVYLKQVAEICRDQYHGDIPDTAEALIALPGAYLTLQCAWNKNLGIGVDVHVHRIANRLGWVKTEKDGPEGTREALQSWLPKEHWREINHIMVGFGQVLCLPRGPMCPACPVQERCPSATGITKNQKKKMLREAMVKAEREEAFGEVEIHRVHHIKTEAEVDDEEVVRKEKQEAGEVKVKNEVMEGKASQYFSQDAASVKVKEEEESEMVSSAVINGSTASVLKDTSQLERDSADIEDLIP</sequence>
<keyword evidence="2 8" id="KW-0227">DNA damage</keyword>
<evidence type="ECO:0000256" key="5">
    <source>
        <dbReference type="ARBA" id="ARBA00023239"/>
    </source>
</evidence>
<evidence type="ECO:0000313" key="11">
    <source>
        <dbReference type="EMBL" id="KAG0305978.1"/>
    </source>
</evidence>
<dbReference type="GO" id="GO:0005634">
    <property type="term" value="C:nucleus"/>
    <property type="evidence" value="ECO:0007669"/>
    <property type="project" value="UniProtKB-SubCell"/>
</dbReference>
<organism evidence="11 12">
    <name type="scientific">Linnemannia gamsii</name>
    <dbReference type="NCBI Taxonomy" id="64522"/>
    <lineage>
        <taxon>Eukaryota</taxon>
        <taxon>Fungi</taxon>
        <taxon>Fungi incertae sedis</taxon>
        <taxon>Mucoromycota</taxon>
        <taxon>Mortierellomycotina</taxon>
        <taxon>Mortierellomycetes</taxon>
        <taxon>Mortierellales</taxon>
        <taxon>Mortierellaceae</taxon>
        <taxon>Linnemannia</taxon>
    </lineage>
</organism>
<feature type="region of interest" description="Disordered" evidence="9">
    <location>
        <begin position="432"/>
        <end position="463"/>
    </location>
</feature>
<comment type="similarity">
    <text evidence="1 8">Belongs to the Nth/MutY family.</text>
</comment>
<dbReference type="InterPro" id="IPR030841">
    <property type="entry name" value="NTH1"/>
</dbReference>
<dbReference type="CDD" id="cd00056">
    <property type="entry name" value="ENDO3c"/>
    <property type="match status" value="1"/>
</dbReference>
<keyword evidence="3 8" id="KW-0378">Hydrolase</keyword>
<comment type="caution">
    <text evidence="8">Lacks conserved residue(s) required for the propagation of feature annotation.</text>
</comment>
<comment type="subcellular location">
    <subcellularLocation>
        <location evidence="8">Nucleus</location>
    </subcellularLocation>
    <subcellularLocation>
        <location evidence="8">Mitochondrion</location>
    </subcellularLocation>
</comment>
<comment type="caution">
    <text evidence="11">The sequence shown here is derived from an EMBL/GenBank/DDBJ whole genome shotgun (WGS) entry which is preliminary data.</text>
</comment>
<dbReference type="EC" id="3.2.2.-" evidence="8"/>
<feature type="region of interest" description="Disordered" evidence="9">
    <location>
        <begin position="72"/>
        <end position="109"/>
    </location>
</feature>
<feature type="compositionally biased region" description="Low complexity" evidence="9">
    <location>
        <begin position="92"/>
        <end position="109"/>
    </location>
</feature>
<accession>A0A9P6UJT9</accession>
<evidence type="ECO:0000256" key="4">
    <source>
        <dbReference type="ARBA" id="ARBA00023204"/>
    </source>
</evidence>
<evidence type="ECO:0000256" key="1">
    <source>
        <dbReference type="ARBA" id="ARBA00008343"/>
    </source>
</evidence>
<dbReference type="GO" id="GO:0006289">
    <property type="term" value="P:nucleotide-excision repair"/>
    <property type="evidence" value="ECO:0007669"/>
    <property type="project" value="TreeGrafter"/>
</dbReference>
<evidence type="ECO:0000313" key="12">
    <source>
        <dbReference type="Proteomes" id="UP000823405"/>
    </source>
</evidence>
<dbReference type="PANTHER" id="PTHR43286:SF1">
    <property type="entry name" value="ENDONUCLEASE III-LIKE PROTEIN 1"/>
    <property type="match status" value="1"/>
</dbReference>
<evidence type="ECO:0000256" key="9">
    <source>
        <dbReference type="SAM" id="MobiDB-lite"/>
    </source>
</evidence>
<dbReference type="Gene3D" id="1.10.340.30">
    <property type="entry name" value="Hypothetical protein, domain 2"/>
    <property type="match status" value="1"/>
</dbReference>
<dbReference type="InterPro" id="IPR023170">
    <property type="entry name" value="HhH_base_excis_C"/>
</dbReference>
<dbReference type="PANTHER" id="PTHR43286">
    <property type="entry name" value="ENDONUCLEASE III-LIKE PROTEIN 1"/>
    <property type="match status" value="1"/>
</dbReference>
<dbReference type="SUPFAM" id="SSF48150">
    <property type="entry name" value="DNA-glycosylase"/>
    <property type="match status" value="1"/>
</dbReference>
<dbReference type="SMART" id="SM00478">
    <property type="entry name" value="ENDO3c"/>
    <property type="match status" value="1"/>
</dbReference>
<dbReference type="HAMAP" id="MF_03183">
    <property type="entry name" value="Endonuclease_III_Nth"/>
    <property type="match status" value="1"/>
</dbReference>
<dbReference type="Pfam" id="PF00730">
    <property type="entry name" value="HhH-GPD"/>
    <property type="match status" value="1"/>
</dbReference>
<dbReference type="Proteomes" id="UP000823405">
    <property type="component" value="Unassembled WGS sequence"/>
</dbReference>
<keyword evidence="6 8" id="KW-0326">Glycosidase</keyword>
<comment type="function">
    <text evidence="8">Bifunctional DNA N-glycosylase with associated apurinic/apyrimidinic (AP) lyase function that catalyzes the first step in base excision repair (BER), the primary repair pathway for the repair of oxidative DNA damage. The DNA N-glycosylase activity releases the damaged DNA base from DNA by cleaving the N-glycosidic bond, leaving an AP site. The AP lyase activity cleaves the phosphodiester bond 3' to the AP site by a beta-elimination. Primarily recognizes and repairs oxidative base damage of pyrimidines.</text>
</comment>
<dbReference type="GO" id="GO:0003677">
    <property type="term" value="F:DNA binding"/>
    <property type="evidence" value="ECO:0007669"/>
    <property type="project" value="UniProtKB-UniRule"/>
</dbReference>
<proteinExistence type="inferred from homology"/>
<keyword evidence="12" id="KW-1185">Reference proteome</keyword>
<dbReference type="EMBL" id="JAAAIN010001179">
    <property type="protein sequence ID" value="KAG0305978.1"/>
    <property type="molecule type" value="Genomic_DNA"/>
</dbReference>
<comment type="catalytic activity">
    <reaction evidence="7 8">
        <text>2'-deoxyribonucleotide-(2'-deoxyribose 5'-phosphate)-2'-deoxyribonucleotide-DNA = a 3'-end 2'-deoxyribonucleotide-(2,3-dehydro-2,3-deoxyribose 5'-phosphate)-DNA + a 5'-end 5'-phospho-2'-deoxyribonucleoside-DNA + H(+)</text>
        <dbReference type="Rhea" id="RHEA:66592"/>
        <dbReference type="Rhea" id="RHEA-COMP:13180"/>
        <dbReference type="Rhea" id="RHEA-COMP:16897"/>
        <dbReference type="Rhea" id="RHEA-COMP:17067"/>
        <dbReference type="ChEBI" id="CHEBI:15378"/>
        <dbReference type="ChEBI" id="CHEBI:136412"/>
        <dbReference type="ChEBI" id="CHEBI:157695"/>
        <dbReference type="ChEBI" id="CHEBI:167181"/>
        <dbReference type="EC" id="4.2.99.18"/>
    </reaction>
</comment>
<dbReference type="OrthoDB" id="2099276at2759"/>
<keyword evidence="5 8" id="KW-0456">Lyase</keyword>
<dbReference type="InterPro" id="IPR003265">
    <property type="entry name" value="HhH-GPD_domain"/>
</dbReference>